<accession>A0A318D4A8</accession>
<name>A0A318D4A8_9GAMM</name>
<gene>
    <name evidence="2" type="ORF">DL796_10190</name>
</gene>
<proteinExistence type="predicted"/>
<evidence type="ECO:0000313" key="2">
    <source>
        <dbReference type="EMBL" id="PXF62685.1"/>
    </source>
</evidence>
<sequence length="123" mass="13910">MGKVVGVGGIFFKSKNRDELGRWYRDTLGFNIDPSYGGSHFLQVDAPKNACTVWGPFKDDTDYFEPSKKEFMVNFIVDDIQQCLKQVEVAGGTLVGEACEDEMGTFAWFLDPEGNKIELWQLK</sequence>
<dbReference type="PROSITE" id="PS51819">
    <property type="entry name" value="VOC"/>
    <property type="match status" value="1"/>
</dbReference>
<dbReference type="InterPro" id="IPR037523">
    <property type="entry name" value="VOC_core"/>
</dbReference>
<feature type="domain" description="VOC" evidence="1">
    <location>
        <begin position="6"/>
        <end position="122"/>
    </location>
</feature>
<keyword evidence="3" id="KW-1185">Reference proteome</keyword>
<dbReference type="Pfam" id="PF18029">
    <property type="entry name" value="Glyoxalase_6"/>
    <property type="match status" value="1"/>
</dbReference>
<dbReference type="InterPro" id="IPR052164">
    <property type="entry name" value="Anthracycline_SecMetBiosynth"/>
</dbReference>
<dbReference type="EMBL" id="QICH01000003">
    <property type="protein sequence ID" value="PXF62685.1"/>
    <property type="molecule type" value="Genomic_DNA"/>
</dbReference>
<dbReference type="Gene3D" id="3.10.180.10">
    <property type="entry name" value="2,3-Dihydroxybiphenyl 1,2-Dioxygenase, domain 1"/>
    <property type="match status" value="1"/>
</dbReference>
<dbReference type="AlphaFoldDB" id="A0A318D4A8"/>
<reference evidence="2 3" key="1">
    <citation type="submission" date="2018-05" db="EMBL/GenBank/DDBJ databases">
        <title>Kangiella spongicola genome sequence.</title>
        <authorList>
            <person name="Maclea K.S."/>
            <person name="Goen A.E."/>
            <person name="Kelley C."/>
            <person name="Underriner A."/>
            <person name="Silverwood T."/>
            <person name="Trachtenberg A.M."/>
        </authorList>
    </citation>
    <scope>NUCLEOTIDE SEQUENCE [LARGE SCALE GENOMIC DNA]</scope>
    <source>
        <strain evidence="2 3">ATCC BAA-2076</strain>
    </source>
</reference>
<dbReference type="RefSeq" id="WP_110201594.1">
    <property type="nucleotide sequence ID" value="NZ_QICH01000003.1"/>
</dbReference>
<evidence type="ECO:0000259" key="1">
    <source>
        <dbReference type="PROSITE" id="PS51819"/>
    </source>
</evidence>
<organism evidence="2 3">
    <name type="scientific">Kangiella spongicola</name>
    <dbReference type="NCBI Taxonomy" id="796379"/>
    <lineage>
        <taxon>Bacteria</taxon>
        <taxon>Pseudomonadati</taxon>
        <taxon>Pseudomonadota</taxon>
        <taxon>Gammaproteobacteria</taxon>
        <taxon>Kangiellales</taxon>
        <taxon>Kangiellaceae</taxon>
        <taxon>Kangiella</taxon>
    </lineage>
</organism>
<evidence type="ECO:0000313" key="3">
    <source>
        <dbReference type="Proteomes" id="UP000247689"/>
    </source>
</evidence>
<comment type="caution">
    <text evidence="2">The sequence shown here is derived from an EMBL/GenBank/DDBJ whole genome shotgun (WGS) entry which is preliminary data.</text>
</comment>
<protein>
    <submittedName>
        <fullName evidence="2">Glyoxalase</fullName>
    </submittedName>
</protein>
<dbReference type="Proteomes" id="UP000247689">
    <property type="component" value="Unassembled WGS sequence"/>
</dbReference>
<dbReference type="OrthoDB" id="9799428at2"/>
<dbReference type="SUPFAM" id="SSF54593">
    <property type="entry name" value="Glyoxalase/Bleomycin resistance protein/Dihydroxybiphenyl dioxygenase"/>
    <property type="match status" value="1"/>
</dbReference>
<dbReference type="PANTHER" id="PTHR33993:SF5">
    <property type="entry name" value="GLYOXALASE"/>
    <property type="match status" value="1"/>
</dbReference>
<dbReference type="InterPro" id="IPR029068">
    <property type="entry name" value="Glyas_Bleomycin-R_OHBP_Dase"/>
</dbReference>
<dbReference type="InterPro" id="IPR041581">
    <property type="entry name" value="Glyoxalase_6"/>
</dbReference>
<dbReference type="PANTHER" id="PTHR33993">
    <property type="entry name" value="GLYOXALASE-RELATED"/>
    <property type="match status" value="1"/>
</dbReference>